<accession>T1YTU3</accession>
<dbReference type="Pfam" id="PF13561">
    <property type="entry name" value="adh_short_C2"/>
    <property type="match status" value="1"/>
</dbReference>
<dbReference type="PANTHER" id="PTHR42760">
    <property type="entry name" value="SHORT-CHAIN DEHYDROGENASES/REDUCTASES FAMILY MEMBER"/>
    <property type="match status" value="1"/>
</dbReference>
<feature type="domain" description="Ketoreductase" evidence="3">
    <location>
        <begin position="8"/>
        <end position="193"/>
    </location>
</feature>
<keyword evidence="2 4" id="KW-0560">Oxidoreductase</keyword>
<dbReference type="GO" id="GO:0006633">
    <property type="term" value="P:fatty acid biosynthetic process"/>
    <property type="evidence" value="ECO:0007669"/>
    <property type="project" value="TreeGrafter"/>
</dbReference>
<dbReference type="EMBL" id="KF160225">
    <property type="protein sequence ID" value="AGU68188.1"/>
    <property type="molecule type" value="Genomic_DNA"/>
</dbReference>
<dbReference type="PRINTS" id="PR00081">
    <property type="entry name" value="GDHRDH"/>
</dbReference>
<dbReference type="GO" id="GO:0048038">
    <property type="term" value="F:quinone binding"/>
    <property type="evidence" value="ECO:0007669"/>
    <property type="project" value="TreeGrafter"/>
</dbReference>
<name>T1YTU3_HERMU</name>
<dbReference type="PANTHER" id="PTHR42760:SF133">
    <property type="entry name" value="3-OXOACYL-[ACYL-CARRIER-PROTEIN] REDUCTASE"/>
    <property type="match status" value="1"/>
</dbReference>
<protein>
    <submittedName>
        <fullName evidence="4">3-oxoacyl-acyl-carrier-protein reductase</fullName>
        <ecNumber evidence="4">1.1.1.100</ecNumber>
    </submittedName>
</protein>
<dbReference type="InterPro" id="IPR020904">
    <property type="entry name" value="Sc_DH/Rdtase_CS"/>
</dbReference>
<evidence type="ECO:0000259" key="3">
    <source>
        <dbReference type="SMART" id="SM00822"/>
    </source>
</evidence>
<dbReference type="PROSITE" id="PS00061">
    <property type="entry name" value="ADH_SHORT"/>
    <property type="match status" value="1"/>
</dbReference>
<dbReference type="InterPro" id="IPR057326">
    <property type="entry name" value="KR_dom"/>
</dbReference>
<dbReference type="SUPFAM" id="SSF51735">
    <property type="entry name" value="NAD(P)-binding Rossmann-fold domains"/>
    <property type="match status" value="1"/>
</dbReference>
<dbReference type="PRINTS" id="PR00080">
    <property type="entry name" value="SDRFAMILY"/>
</dbReference>
<sequence>MSWNVAGKIAVVTGASGALGARVAQRLATQHQMQVACVSRRPFTAALPEGCRAFQADVTDSRSCDALFKAVPADFGGGGVTAVVHCAGVTLNKLLLRCTDEDYDLVMNTNVRGSVNISRAALRYGGLLKHGDASGGASVVLVGSVAGTVGNEGQALYSASKAALSGLAKSLGKEYGAKGVRFNVVAPGLIGGKGMAETLSESQLQVWKQRCPLQRLATPDDVADAIVAVLLSPYMNGQIVGVDGGIS</sequence>
<evidence type="ECO:0000256" key="2">
    <source>
        <dbReference type="ARBA" id="ARBA00023002"/>
    </source>
</evidence>
<reference evidence="4" key="1">
    <citation type="journal article" date="2013" name="PLoS ONE">
        <title>Biosynthesis of vitamins and cofactors in bacterium-harbouring trypanosomatids depends on the symbiotic association as revealed by genomic analyses.</title>
        <authorList>
            <person name="Klein C.C."/>
            <person name="Alves J.M."/>
            <person name="Serrano M.G."/>
            <person name="Buck G.A."/>
            <person name="Vasconcelos A.T."/>
            <person name="Sagot M.F."/>
            <person name="Teixeira M.M."/>
            <person name="Camargo E.P."/>
            <person name="Motta M.C."/>
        </authorList>
    </citation>
    <scope>NUCLEOTIDE SEQUENCE</scope>
    <source>
        <strain evidence="4">TCC001E</strain>
    </source>
</reference>
<dbReference type="AlphaFoldDB" id="T1YTU3"/>
<evidence type="ECO:0000256" key="1">
    <source>
        <dbReference type="ARBA" id="ARBA00006484"/>
    </source>
</evidence>
<dbReference type="SMART" id="SM00822">
    <property type="entry name" value="PKS_KR"/>
    <property type="match status" value="1"/>
</dbReference>
<dbReference type="InterPro" id="IPR036291">
    <property type="entry name" value="NAD(P)-bd_dom_sf"/>
</dbReference>
<dbReference type="GO" id="GO:0004316">
    <property type="term" value="F:3-oxoacyl-[acyl-carrier-protein] reductase (NADPH) activity"/>
    <property type="evidence" value="ECO:0007669"/>
    <property type="project" value="UniProtKB-EC"/>
</dbReference>
<dbReference type="EC" id="1.1.1.100" evidence="4"/>
<dbReference type="Gene3D" id="3.40.50.720">
    <property type="entry name" value="NAD(P)-binding Rossmann-like Domain"/>
    <property type="match status" value="1"/>
</dbReference>
<evidence type="ECO:0000313" key="4">
    <source>
        <dbReference type="EMBL" id="AGU68188.1"/>
    </source>
</evidence>
<organism evidence="4">
    <name type="scientific">Herpetomonas muscarum</name>
    <dbReference type="NCBI Taxonomy" id="5718"/>
    <lineage>
        <taxon>Eukaryota</taxon>
        <taxon>Discoba</taxon>
        <taxon>Euglenozoa</taxon>
        <taxon>Kinetoplastea</taxon>
        <taxon>Metakinetoplastina</taxon>
        <taxon>Trypanosomatida</taxon>
        <taxon>Trypanosomatidae</taxon>
        <taxon>Herpetomonas</taxon>
    </lineage>
</organism>
<dbReference type="InterPro" id="IPR002347">
    <property type="entry name" value="SDR_fam"/>
</dbReference>
<proteinExistence type="inferred from homology"/>
<comment type="similarity">
    <text evidence="1">Belongs to the short-chain dehydrogenases/reductases (SDR) family.</text>
</comment>